<dbReference type="PANTHER" id="PTHR30451">
    <property type="entry name" value="OUTER MEMBRANE USHER PROTEIN"/>
    <property type="match status" value="1"/>
</dbReference>
<keyword evidence="13" id="KW-1185">Reference proteome</keyword>
<organism evidence="12 13">
    <name type="scientific">Kluyvera cryocrescens</name>
    <name type="common">Kluyvera citrophila</name>
    <dbReference type="NCBI Taxonomy" id="580"/>
    <lineage>
        <taxon>Bacteria</taxon>
        <taxon>Pseudomonadati</taxon>
        <taxon>Pseudomonadota</taxon>
        <taxon>Gammaproteobacteria</taxon>
        <taxon>Enterobacterales</taxon>
        <taxon>Enterobacteriaceae</taxon>
        <taxon>Kluyvera</taxon>
    </lineage>
</organism>
<dbReference type="InterPro" id="IPR042186">
    <property type="entry name" value="FimD_plug_dom"/>
</dbReference>
<feature type="domain" description="PapC-like C-terminal" evidence="10">
    <location>
        <begin position="774"/>
        <end position="838"/>
    </location>
</feature>
<evidence type="ECO:0000256" key="7">
    <source>
        <dbReference type="ARBA" id="ARBA00023136"/>
    </source>
</evidence>
<dbReference type="InterPro" id="IPR043142">
    <property type="entry name" value="PapC-like_C_sf"/>
</dbReference>
<name>A0A485BIP9_KLUCR</name>
<dbReference type="Gene3D" id="3.10.20.410">
    <property type="match status" value="1"/>
</dbReference>
<dbReference type="Gene3D" id="2.60.40.2610">
    <property type="entry name" value="Outer membrane usher protein FimD, plug domain"/>
    <property type="match status" value="1"/>
</dbReference>
<dbReference type="Pfam" id="PF13954">
    <property type="entry name" value="PapC_N"/>
    <property type="match status" value="1"/>
</dbReference>
<evidence type="ECO:0000256" key="3">
    <source>
        <dbReference type="ARBA" id="ARBA00022448"/>
    </source>
</evidence>
<evidence type="ECO:0000256" key="5">
    <source>
        <dbReference type="ARBA" id="ARBA00022692"/>
    </source>
</evidence>
<dbReference type="InterPro" id="IPR000015">
    <property type="entry name" value="Fimb_usher"/>
</dbReference>
<dbReference type="InterPro" id="IPR037224">
    <property type="entry name" value="PapC_N_sf"/>
</dbReference>
<dbReference type="Gene3D" id="2.60.40.3110">
    <property type="match status" value="1"/>
</dbReference>
<keyword evidence="9" id="KW-1029">Fimbrium biogenesis</keyword>
<dbReference type="GO" id="GO:0009279">
    <property type="term" value="C:cell outer membrane"/>
    <property type="evidence" value="ECO:0007669"/>
    <property type="project" value="UniProtKB-SubCell"/>
</dbReference>
<dbReference type="GO" id="GO:0015473">
    <property type="term" value="F:fimbrial usher porin activity"/>
    <property type="evidence" value="ECO:0007669"/>
    <property type="project" value="InterPro"/>
</dbReference>
<dbReference type="Proteomes" id="UP000401081">
    <property type="component" value="Unassembled WGS sequence"/>
</dbReference>
<dbReference type="InterPro" id="IPR025885">
    <property type="entry name" value="PapC_N"/>
</dbReference>
<accession>A0A485BIP9</accession>
<dbReference type="NCBIfam" id="NF011784">
    <property type="entry name" value="PRK15248.1"/>
    <property type="match status" value="1"/>
</dbReference>
<protein>
    <submittedName>
        <fullName evidence="12">Outer membrane usher protein fimD</fullName>
    </submittedName>
</protein>
<comment type="subcellular location">
    <subcellularLocation>
        <location evidence="1 9">Cell outer membrane</location>
        <topology evidence="1 9">Multi-pass membrane protein</topology>
    </subcellularLocation>
</comment>
<evidence type="ECO:0000256" key="2">
    <source>
        <dbReference type="ARBA" id="ARBA00008064"/>
    </source>
</evidence>
<keyword evidence="7 9" id="KW-0472">Membrane</keyword>
<keyword evidence="6" id="KW-0732">Signal</keyword>
<dbReference type="GO" id="GO:0009297">
    <property type="term" value="P:pilus assembly"/>
    <property type="evidence" value="ECO:0007669"/>
    <property type="project" value="InterPro"/>
</dbReference>
<dbReference type="FunFam" id="2.60.40.3110:FF:000001">
    <property type="entry name" value="Putative fimbrial outer membrane usher"/>
    <property type="match status" value="1"/>
</dbReference>
<evidence type="ECO:0000256" key="8">
    <source>
        <dbReference type="ARBA" id="ARBA00023237"/>
    </source>
</evidence>
<evidence type="ECO:0000256" key="9">
    <source>
        <dbReference type="RuleBase" id="RU003884"/>
    </source>
</evidence>
<sequence length="855" mass="94026">MNNMMSRYPEFSVSLLGSLVAIGWTGMAHGEEYQFDPSLFQGTPYDVNLAQFGARDVMPGNYRVDVYVNNTLAASGSDVEFRHSSQSGTTEPCLSREVMTAVQLKSLAGEKQADAGECHSLREWTAAGSWQFDQSTLRLQLSIPSTELVRSTRGYIPPTEWDAGMLALFLRHNTSYTTTENTGSHSRYQYLWSGINSGLNIGLWQLRHQGNLRYVDSNMGNRAYHYSAVRTWLQRPIEPLNSVISLGDGYTDSSLFGSLSFNGVKLATDERMRPQGKRGYAPEIRGVAASSARVVVKQLGRVIYETQVAPGPFLIDDLYNTRNQGDIDVDVIEADGKISTFTVPYSSVPDSVRPGNWHYAVAAGKVRDYYSVDNDFIEGVVQQGVSNQLTLNLGTRQAKDYQAWLAGGVWASWLGAVGVNATWSSARVLNNQREQGWRAETSYSKTFSSGTNLVLAAYRYSTEGFRDLQDVLGVRREAKNGISYYSDTLQQRNRLSAAVSQSMGDWGMLNLNASTADYYNNQSRITQIQAGYSNQWRRISYGINVARQRTTWDYGRFTRSIDDVPSSSSQQKYTETTLSVNVSIPLDWGRSMSNVTYNYSQSKQSRSSTVSLTGSSGEYRDLTWSAYGGYEQYRQGGNTTAWGGNVQKNTRIGALRASYDQGDNYRQAGLGASGTLVIHPGGVTLGPWTSETFALIHAEGAQGAIVQNGQGAVIDSFGYAIFPALSPYRSNNVSLETRQMSRDAELVGGSQRVVPYAGAIARVNFQTLKGKAVLINLSSTQGAVPPMGAEVRTAEGTLIGMVGQGGQIYARVPNASGLLRVLWGEGTHHHCVVRYQVTGKNEADLIHLNQVCERE</sequence>
<dbReference type="EMBL" id="CAADJD010000022">
    <property type="protein sequence ID" value="VFS73677.1"/>
    <property type="molecule type" value="Genomic_DNA"/>
</dbReference>
<dbReference type="AlphaFoldDB" id="A0A485BIP9"/>
<dbReference type="Pfam" id="PF13953">
    <property type="entry name" value="PapC_C"/>
    <property type="match status" value="1"/>
</dbReference>
<dbReference type="FunFam" id="2.60.40.2610:FF:000001">
    <property type="entry name" value="Outer membrane fimbrial usher protein"/>
    <property type="match status" value="1"/>
</dbReference>
<keyword evidence="4" id="KW-1134">Transmembrane beta strand</keyword>
<evidence type="ECO:0000259" key="11">
    <source>
        <dbReference type="Pfam" id="PF13954"/>
    </source>
</evidence>
<dbReference type="Pfam" id="PF00577">
    <property type="entry name" value="Usher"/>
    <property type="match status" value="1"/>
</dbReference>
<proteinExistence type="inferred from homology"/>
<dbReference type="PANTHER" id="PTHR30451:SF20">
    <property type="entry name" value="FIMBRIAE USHER"/>
    <property type="match status" value="1"/>
</dbReference>
<evidence type="ECO:0000259" key="10">
    <source>
        <dbReference type="Pfam" id="PF13953"/>
    </source>
</evidence>
<gene>
    <name evidence="12" type="primary">fimD_9</name>
    <name evidence="12" type="ORF">NCTC12993_05002</name>
</gene>
<dbReference type="InterPro" id="IPR025949">
    <property type="entry name" value="PapC-like_C"/>
</dbReference>
<evidence type="ECO:0000256" key="4">
    <source>
        <dbReference type="ARBA" id="ARBA00022452"/>
    </source>
</evidence>
<feature type="domain" description="PapC N-terminal" evidence="11">
    <location>
        <begin position="34"/>
        <end position="175"/>
    </location>
</feature>
<reference evidence="12 13" key="1">
    <citation type="submission" date="2019-03" db="EMBL/GenBank/DDBJ databases">
        <authorList>
            <consortium name="Pathogen Informatics"/>
        </authorList>
    </citation>
    <scope>NUCLEOTIDE SEQUENCE [LARGE SCALE GENOMIC DNA]</scope>
    <source>
        <strain evidence="12 13">NCTC12993</strain>
    </source>
</reference>
<dbReference type="Gene3D" id="2.60.40.2070">
    <property type="match status" value="1"/>
</dbReference>
<dbReference type="InterPro" id="IPR018030">
    <property type="entry name" value="Fimbrial_membr_usher_CS"/>
</dbReference>
<evidence type="ECO:0000256" key="6">
    <source>
        <dbReference type="ARBA" id="ARBA00022729"/>
    </source>
</evidence>
<evidence type="ECO:0000313" key="13">
    <source>
        <dbReference type="Proteomes" id="UP000401081"/>
    </source>
</evidence>
<dbReference type="SUPFAM" id="SSF141729">
    <property type="entry name" value="FimD N-terminal domain-like"/>
    <property type="match status" value="1"/>
</dbReference>
<evidence type="ECO:0000313" key="12">
    <source>
        <dbReference type="EMBL" id="VFS73677.1"/>
    </source>
</evidence>
<keyword evidence="8 9" id="KW-0998">Cell outer membrane</keyword>
<evidence type="ECO:0000256" key="1">
    <source>
        <dbReference type="ARBA" id="ARBA00004571"/>
    </source>
</evidence>
<keyword evidence="5 9" id="KW-0812">Transmembrane</keyword>
<dbReference type="PROSITE" id="PS01151">
    <property type="entry name" value="FIMBRIAL_USHER"/>
    <property type="match status" value="1"/>
</dbReference>
<keyword evidence="3 9" id="KW-0813">Transport</keyword>
<comment type="similarity">
    <text evidence="2 9">Belongs to the fimbrial export usher family.</text>
</comment>